<reference evidence="2 3" key="1">
    <citation type="journal article" date="2024" name="Nat. Commun.">
        <title>Phylogenomics reveals the evolutionary origins of lichenization in chlorophyte algae.</title>
        <authorList>
            <person name="Puginier C."/>
            <person name="Libourel C."/>
            <person name="Otte J."/>
            <person name="Skaloud P."/>
            <person name="Haon M."/>
            <person name="Grisel S."/>
            <person name="Petersen M."/>
            <person name="Berrin J.G."/>
            <person name="Delaux P.M."/>
            <person name="Dal Grande F."/>
            <person name="Keller J."/>
        </authorList>
    </citation>
    <scope>NUCLEOTIDE SEQUENCE [LARGE SCALE GENOMIC DNA]</scope>
    <source>
        <strain evidence="2 3">SAG 216-7</strain>
    </source>
</reference>
<proteinExistence type="predicted"/>
<dbReference type="EMBL" id="JALJOT010000015">
    <property type="protein sequence ID" value="KAK9902728.1"/>
    <property type="molecule type" value="Genomic_DNA"/>
</dbReference>
<evidence type="ECO:0000313" key="2">
    <source>
        <dbReference type="EMBL" id="KAK9902728.1"/>
    </source>
</evidence>
<sequence>MVDLSPVSDSMNSGQEDVHQDLGESSSDDSDLDLLLPAKVPASSKAQQRPKGPPEAVSYEALQAAGFDGGPSLLDASQEISRARKQQKEEERVAAEEAAKKQAEEYAADEAARQQRKKVKHQSPADSLQQKERIMTQAEARGAALRAQATAQLESKYDFGQALDVSTYSGAAKKEADRKQAKESAQTKRRHNDA</sequence>
<feature type="region of interest" description="Disordered" evidence="1">
    <location>
        <begin position="168"/>
        <end position="194"/>
    </location>
</feature>
<organism evidence="2 3">
    <name type="scientific">Coccomyxa subellipsoidea</name>
    <dbReference type="NCBI Taxonomy" id="248742"/>
    <lineage>
        <taxon>Eukaryota</taxon>
        <taxon>Viridiplantae</taxon>
        <taxon>Chlorophyta</taxon>
        <taxon>core chlorophytes</taxon>
        <taxon>Trebouxiophyceae</taxon>
        <taxon>Trebouxiophyceae incertae sedis</taxon>
        <taxon>Coccomyxaceae</taxon>
        <taxon>Coccomyxa</taxon>
    </lineage>
</organism>
<feature type="region of interest" description="Disordered" evidence="1">
    <location>
        <begin position="1"/>
        <end position="59"/>
    </location>
</feature>
<keyword evidence="3" id="KW-1185">Reference proteome</keyword>
<gene>
    <name evidence="2" type="ORF">WJX75_004168</name>
</gene>
<comment type="caution">
    <text evidence="2">The sequence shown here is derived from an EMBL/GenBank/DDBJ whole genome shotgun (WGS) entry which is preliminary data.</text>
</comment>
<evidence type="ECO:0000256" key="1">
    <source>
        <dbReference type="SAM" id="MobiDB-lite"/>
    </source>
</evidence>
<name>A0ABR2YCZ3_9CHLO</name>
<feature type="compositionally biased region" description="Basic and acidic residues" evidence="1">
    <location>
        <begin position="172"/>
        <end position="194"/>
    </location>
</feature>
<protein>
    <submittedName>
        <fullName evidence="2">Uncharacterized protein</fullName>
    </submittedName>
</protein>
<accession>A0ABR2YCZ3</accession>
<feature type="compositionally biased region" description="Basic and acidic residues" evidence="1">
    <location>
        <begin position="86"/>
        <end position="104"/>
    </location>
</feature>
<feature type="region of interest" description="Disordered" evidence="1">
    <location>
        <begin position="81"/>
        <end position="132"/>
    </location>
</feature>
<dbReference type="Proteomes" id="UP001491310">
    <property type="component" value="Unassembled WGS sequence"/>
</dbReference>
<evidence type="ECO:0000313" key="3">
    <source>
        <dbReference type="Proteomes" id="UP001491310"/>
    </source>
</evidence>